<gene>
    <name evidence="2" type="ORF">KCG49_03525</name>
</gene>
<protein>
    <recommendedName>
        <fullName evidence="4">Sugar transporter</fullName>
    </recommendedName>
</protein>
<keyword evidence="1" id="KW-0812">Transmembrane</keyword>
<evidence type="ECO:0000313" key="2">
    <source>
        <dbReference type="EMBL" id="MBV7268261.1"/>
    </source>
</evidence>
<feature type="transmembrane region" description="Helical" evidence="1">
    <location>
        <begin position="58"/>
        <end position="79"/>
    </location>
</feature>
<dbReference type="AlphaFoldDB" id="A0A9X1F6H2"/>
<evidence type="ECO:0000313" key="3">
    <source>
        <dbReference type="Proteomes" id="UP001138894"/>
    </source>
</evidence>
<keyword evidence="1" id="KW-1133">Transmembrane helix</keyword>
<reference evidence="2" key="1">
    <citation type="submission" date="2021-04" db="EMBL/GenBank/DDBJ databases">
        <authorList>
            <person name="Pira H."/>
            <person name="Risdian C."/>
            <person name="Wink J."/>
        </authorList>
    </citation>
    <scope>NUCLEOTIDE SEQUENCE</scope>
    <source>
        <strain evidence="2">WHY3</strain>
    </source>
</reference>
<comment type="caution">
    <text evidence="2">The sequence shown here is derived from an EMBL/GenBank/DDBJ whole genome shotgun (WGS) entry which is preliminary data.</text>
</comment>
<dbReference type="EMBL" id="JAGSPD010000002">
    <property type="protein sequence ID" value="MBV7268261.1"/>
    <property type="molecule type" value="Genomic_DNA"/>
</dbReference>
<dbReference type="RefSeq" id="WP_218544799.1">
    <property type="nucleotide sequence ID" value="NZ_JAGSPD010000002.1"/>
</dbReference>
<organism evidence="2 3">
    <name type="scientific">Winogradskyella luteola</name>
    <dbReference type="NCBI Taxonomy" id="2828330"/>
    <lineage>
        <taxon>Bacteria</taxon>
        <taxon>Pseudomonadati</taxon>
        <taxon>Bacteroidota</taxon>
        <taxon>Flavobacteriia</taxon>
        <taxon>Flavobacteriales</taxon>
        <taxon>Flavobacteriaceae</taxon>
        <taxon>Winogradskyella</taxon>
    </lineage>
</organism>
<name>A0A9X1F6H2_9FLAO</name>
<dbReference type="Proteomes" id="UP001138894">
    <property type="component" value="Unassembled WGS sequence"/>
</dbReference>
<feature type="transmembrane region" description="Helical" evidence="1">
    <location>
        <begin position="12"/>
        <end position="31"/>
    </location>
</feature>
<sequence length="144" mass="16149">MTNSSNKPPVWFWIVSVVALIWNGMGVHGYLSQAYKTSAYTEAYTTEQLEVMNNLPTWYTALFAIAVFSGAIGCLLLLFRKKVAKLLLVISFIAATIQMLYFLFIADLNGVDFSANTIMAYIIIVFAGFLVWFSNHSAKKGWIN</sequence>
<accession>A0A9X1F6H2</accession>
<feature type="transmembrane region" description="Helical" evidence="1">
    <location>
        <begin position="118"/>
        <end position="135"/>
    </location>
</feature>
<keyword evidence="1" id="KW-0472">Membrane</keyword>
<proteinExistence type="predicted"/>
<feature type="transmembrane region" description="Helical" evidence="1">
    <location>
        <begin position="86"/>
        <end position="106"/>
    </location>
</feature>
<keyword evidence="3" id="KW-1185">Reference proteome</keyword>
<evidence type="ECO:0008006" key="4">
    <source>
        <dbReference type="Google" id="ProtNLM"/>
    </source>
</evidence>
<evidence type="ECO:0000256" key="1">
    <source>
        <dbReference type="SAM" id="Phobius"/>
    </source>
</evidence>